<dbReference type="InterPro" id="IPR053070">
    <property type="entry name" value="RING-type_E3_ubiquitin-ligase"/>
</dbReference>
<comment type="subcellular location">
    <subcellularLocation>
        <location evidence="2">Membrane</location>
        <topology evidence="2">Single-pass membrane protein</topology>
    </subcellularLocation>
</comment>
<keyword evidence="8 13" id="KW-0863">Zinc-finger</keyword>
<name>A0A835S3X4_VANPL</name>
<comment type="catalytic activity">
    <reaction evidence="1">
        <text>S-ubiquitinyl-[E2 ubiquitin-conjugating enzyme]-L-cysteine + [acceptor protein]-L-lysine = [E2 ubiquitin-conjugating enzyme]-L-cysteine + N(6)-ubiquitinyl-[acceptor protein]-L-lysine.</text>
        <dbReference type="EC" id="2.3.2.27"/>
    </reaction>
</comment>
<evidence type="ECO:0000256" key="7">
    <source>
        <dbReference type="ARBA" id="ARBA00022723"/>
    </source>
</evidence>
<protein>
    <recommendedName>
        <fullName evidence="4">RING-type E3 ubiquitin transferase</fullName>
        <ecNumber evidence="4">2.3.2.27</ecNumber>
    </recommendedName>
</protein>
<evidence type="ECO:0000256" key="12">
    <source>
        <dbReference type="ARBA" id="ARBA00023136"/>
    </source>
</evidence>
<evidence type="ECO:0000313" key="17">
    <source>
        <dbReference type="Proteomes" id="UP000636800"/>
    </source>
</evidence>
<dbReference type="GO" id="GO:0061630">
    <property type="term" value="F:ubiquitin protein ligase activity"/>
    <property type="evidence" value="ECO:0007669"/>
    <property type="project" value="UniProtKB-EC"/>
</dbReference>
<evidence type="ECO:0000256" key="8">
    <source>
        <dbReference type="ARBA" id="ARBA00022771"/>
    </source>
</evidence>
<keyword evidence="9" id="KW-0833">Ubl conjugation pathway</keyword>
<dbReference type="PROSITE" id="PS50089">
    <property type="entry name" value="ZF_RING_2"/>
    <property type="match status" value="1"/>
</dbReference>
<dbReference type="FunFam" id="3.30.40.10:FF:000187">
    <property type="entry name" value="E3 ubiquitin-protein ligase ATL6"/>
    <property type="match status" value="1"/>
</dbReference>
<dbReference type="EMBL" id="JADCNL010000001">
    <property type="protein sequence ID" value="KAG0497037.1"/>
    <property type="molecule type" value="Genomic_DNA"/>
</dbReference>
<dbReference type="OrthoDB" id="271910at2759"/>
<dbReference type="Pfam" id="PF13639">
    <property type="entry name" value="zf-RING_2"/>
    <property type="match status" value="1"/>
</dbReference>
<sequence>MLGSGMNLVSTIIGFGMSAIFIVFICARMMCGRIRPSNSRAAALDVELWSEVEQAEHSIHGLEPQVVDAIPSIKYHQESFHSKEDTQCSICLGEYEDKEILRVMPACLHSYHRCCIDSWLQKHSTCPICRCSLNVTLETRATSPSASARQVHSSDLSE</sequence>
<feature type="transmembrane region" description="Helical" evidence="14">
    <location>
        <begin position="12"/>
        <end position="31"/>
    </location>
</feature>
<keyword evidence="10" id="KW-0862">Zinc</keyword>
<keyword evidence="5" id="KW-0808">Transferase</keyword>
<dbReference type="Proteomes" id="UP000636800">
    <property type="component" value="Chromosome 1"/>
</dbReference>
<evidence type="ECO:0000256" key="5">
    <source>
        <dbReference type="ARBA" id="ARBA00022679"/>
    </source>
</evidence>
<dbReference type="Gene3D" id="3.30.40.10">
    <property type="entry name" value="Zinc/RING finger domain, C3HC4 (zinc finger)"/>
    <property type="match status" value="1"/>
</dbReference>
<dbReference type="PANTHER" id="PTHR47035">
    <property type="entry name" value="OS11G0150450 PROTEIN"/>
    <property type="match status" value="1"/>
</dbReference>
<evidence type="ECO:0000256" key="10">
    <source>
        <dbReference type="ARBA" id="ARBA00022833"/>
    </source>
</evidence>
<dbReference type="EC" id="2.3.2.27" evidence="4"/>
<organism evidence="16 17">
    <name type="scientific">Vanilla planifolia</name>
    <name type="common">Vanilla</name>
    <dbReference type="NCBI Taxonomy" id="51239"/>
    <lineage>
        <taxon>Eukaryota</taxon>
        <taxon>Viridiplantae</taxon>
        <taxon>Streptophyta</taxon>
        <taxon>Embryophyta</taxon>
        <taxon>Tracheophyta</taxon>
        <taxon>Spermatophyta</taxon>
        <taxon>Magnoliopsida</taxon>
        <taxon>Liliopsida</taxon>
        <taxon>Asparagales</taxon>
        <taxon>Orchidaceae</taxon>
        <taxon>Vanilloideae</taxon>
        <taxon>Vanilleae</taxon>
        <taxon>Vanilla</taxon>
    </lineage>
</organism>
<dbReference type="GO" id="GO:0008270">
    <property type="term" value="F:zinc ion binding"/>
    <property type="evidence" value="ECO:0007669"/>
    <property type="project" value="UniProtKB-KW"/>
</dbReference>
<keyword evidence="17" id="KW-1185">Reference proteome</keyword>
<evidence type="ECO:0000256" key="2">
    <source>
        <dbReference type="ARBA" id="ARBA00004167"/>
    </source>
</evidence>
<evidence type="ECO:0000256" key="13">
    <source>
        <dbReference type="PROSITE-ProRule" id="PRU00175"/>
    </source>
</evidence>
<evidence type="ECO:0000256" key="6">
    <source>
        <dbReference type="ARBA" id="ARBA00022692"/>
    </source>
</evidence>
<keyword evidence="7" id="KW-0479">Metal-binding</keyword>
<evidence type="ECO:0000256" key="4">
    <source>
        <dbReference type="ARBA" id="ARBA00012483"/>
    </source>
</evidence>
<evidence type="ECO:0000256" key="14">
    <source>
        <dbReference type="SAM" id="Phobius"/>
    </source>
</evidence>
<dbReference type="SMART" id="SM00184">
    <property type="entry name" value="RING"/>
    <property type="match status" value="1"/>
</dbReference>
<keyword evidence="6 14" id="KW-0812">Transmembrane</keyword>
<dbReference type="InterPro" id="IPR001841">
    <property type="entry name" value="Znf_RING"/>
</dbReference>
<evidence type="ECO:0000259" key="15">
    <source>
        <dbReference type="PROSITE" id="PS50089"/>
    </source>
</evidence>
<dbReference type="AlphaFoldDB" id="A0A835S3X4"/>
<dbReference type="InterPro" id="IPR013083">
    <property type="entry name" value="Znf_RING/FYVE/PHD"/>
</dbReference>
<evidence type="ECO:0000256" key="3">
    <source>
        <dbReference type="ARBA" id="ARBA00004906"/>
    </source>
</evidence>
<keyword evidence="12 14" id="KW-0472">Membrane</keyword>
<evidence type="ECO:0000256" key="11">
    <source>
        <dbReference type="ARBA" id="ARBA00022989"/>
    </source>
</evidence>
<dbReference type="SUPFAM" id="SSF57850">
    <property type="entry name" value="RING/U-box"/>
    <property type="match status" value="1"/>
</dbReference>
<comment type="pathway">
    <text evidence="3">Protein modification; protein ubiquitination.</text>
</comment>
<keyword evidence="11 14" id="KW-1133">Transmembrane helix</keyword>
<gene>
    <name evidence="16" type="ORF">HPP92_001728</name>
</gene>
<feature type="domain" description="RING-type" evidence="15">
    <location>
        <begin position="88"/>
        <end position="130"/>
    </location>
</feature>
<evidence type="ECO:0000256" key="1">
    <source>
        <dbReference type="ARBA" id="ARBA00000900"/>
    </source>
</evidence>
<dbReference type="PANTHER" id="PTHR47035:SF4">
    <property type="entry name" value="OS02G0676500 PROTEIN"/>
    <property type="match status" value="1"/>
</dbReference>
<reference evidence="16 17" key="1">
    <citation type="journal article" date="2020" name="Nat. Food">
        <title>A phased Vanilla planifolia genome enables genetic improvement of flavour and production.</title>
        <authorList>
            <person name="Hasing T."/>
            <person name="Tang H."/>
            <person name="Brym M."/>
            <person name="Khazi F."/>
            <person name="Huang T."/>
            <person name="Chambers A.H."/>
        </authorList>
    </citation>
    <scope>NUCLEOTIDE SEQUENCE [LARGE SCALE GENOMIC DNA]</scope>
    <source>
        <tissue evidence="16">Leaf</tissue>
    </source>
</reference>
<proteinExistence type="predicted"/>
<accession>A0A835S3X4</accession>
<dbReference type="GO" id="GO:0016020">
    <property type="term" value="C:membrane"/>
    <property type="evidence" value="ECO:0007669"/>
    <property type="project" value="UniProtKB-SubCell"/>
</dbReference>
<evidence type="ECO:0000256" key="9">
    <source>
        <dbReference type="ARBA" id="ARBA00022786"/>
    </source>
</evidence>
<comment type="caution">
    <text evidence="16">The sequence shown here is derived from an EMBL/GenBank/DDBJ whole genome shotgun (WGS) entry which is preliminary data.</text>
</comment>
<evidence type="ECO:0000313" key="16">
    <source>
        <dbReference type="EMBL" id="KAG0497037.1"/>
    </source>
</evidence>